<dbReference type="InterPro" id="IPR036511">
    <property type="entry name" value="TGT-like_sf"/>
</dbReference>
<protein>
    <recommendedName>
        <fullName evidence="5">Queuine tRNA-ribosyltransferase accessory subunit 2</fullName>
    </recommendedName>
    <alternativeName>
        <fullName evidence="5">Queuine tRNA-ribosyltransferase domain-containing protein 1</fullName>
    </alternativeName>
</protein>
<proteinExistence type="inferred from homology"/>
<evidence type="ECO:0000313" key="8">
    <source>
        <dbReference type="EMBL" id="KAF2245813.1"/>
    </source>
</evidence>
<dbReference type="SUPFAM" id="SSF51713">
    <property type="entry name" value="tRNA-guanine transglycosylase"/>
    <property type="match status" value="1"/>
</dbReference>
<dbReference type="PANTHER" id="PTHR46064">
    <property type="entry name" value="QUEUINE TRNA-RIBOSYLTRANSFERASE ACCESSORY SUBUNIT 2"/>
    <property type="match status" value="1"/>
</dbReference>
<dbReference type="Pfam" id="PF01702">
    <property type="entry name" value="TGT"/>
    <property type="match status" value="1"/>
</dbReference>
<dbReference type="Proteomes" id="UP000800094">
    <property type="component" value="Unassembled WGS sequence"/>
</dbReference>
<accession>A0A6A6I8F9</accession>
<evidence type="ECO:0000259" key="7">
    <source>
        <dbReference type="Pfam" id="PF01702"/>
    </source>
</evidence>
<dbReference type="GO" id="GO:0046872">
    <property type="term" value="F:metal ion binding"/>
    <property type="evidence" value="ECO:0007669"/>
    <property type="project" value="UniProtKB-KW"/>
</dbReference>
<dbReference type="GeneID" id="54578383"/>
<comment type="similarity">
    <text evidence="5">Belongs to the queuine tRNA-ribosyltransferase family. QTRT2 subfamily.</text>
</comment>
<dbReference type="GO" id="GO:0008479">
    <property type="term" value="F:tRNA-guanosine(34) queuine transglycosylase activity"/>
    <property type="evidence" value="ECO:0007669"/>
    <property type="project" value="UniProtKB-UniRule"/>
</dbReference>
<keyword evidence="1 5" id="KW-0963">Cytoplasm</keyword>
<evidence type="ECO:0000256" key="5">
    <source>
        <dbReference type="HAMAP-Rule" id="MF_03043"/>
    </source>
</evidence>
<reference evidence="8" key="1">
    <citation type="journal article" date="2020" name="Stud. Mycol.">
        <title>101 Dothideomycetes genomes: a test case for predicting lifestyles and emergence of pathogens.</title>
        <authorList>
            <person name="Haridas S."/>
            <person name="Albert R."/>
            <person name="Binder M."/>
            <person name="Bloem J."/>
            <person name="Labutti K."/>
            <person name="Salamov A."/>
            <person name="Andreopoulos B."/>
            <person name="Baker S."/>
            <person name="Barry K."/>
            <person name="Bills G."/>
            <person name="Bluhm B."/>
            <person name="Cannon C."/>
            <person name="Castanera R."/>
            <person name="Culley D."/>
            <person name="Daum C."/>
            <person name="Ezra D."/>
            <person name="Gonzalez J."/>
            <person name="Henrissat B."/>
            <person name="Kuo A."/>
            <person name="Liang C."/>
            <person name="Lipzen A."/>
            <person name="Lutzoni F."/>
            <person name="Magnuson J."/>
            <person name="Mondo S."/>
            <person name="Nolan M."/>
            <person name="Ohm R."/>
            <person name="Pangilinan J."/>
            <person name="Park H.-J."/>
            <person name="Ramirez L."/>
            <person name="Alfaro M."/>
            <person name="Sun H."/>
            <person name="Tritt A."/>
            <person name="Yoshinaga Y."/>
            <person name="Zwiers L.-H."/>
            <person name="Turgeon B."/>
            <person name="Goodwin S."/>
            <person name="Spatafora J."/>
            <person name="Crous P."/>
            <person name="Grigoriev I."/>
        </authorList>
    </citation>
    <scope>NUCLEOTIDE SEQUENCE</scope>
    <source>
        <strain evidence="8">CBS 122368</strain>
    </source>
</reference>
<dbReference type="AlphaFoldDB" id="A0A6A6I8F9"/>
<keyword evidence="4 5" id="KW-0862">Zinc</keyword>
<comment type="function">
    <text evidence="5">Non-catalytic subunit of the queuine tRNA-ribosyltransferase (TGT) that catalyzes the base-exchange of a guanine (G) residue with queuine (Q) at position 34 (anticodon wobble position) in tRNAs with GU(N) anticodons (tRNA-Asp, -Asn, -His and -Tyr), resulting in the hypermodified nucleoside queuosine (7-(((4,5-cis-dihydroxy-2-cyclopenten-1-yl)amino)methyl)-7-deazaguanosine).</text>
</comment>
<feature type="binding site" evidence="5">
    <location>
        <position position="370"/>
    </location>
    <ligand>
        <name>Zn(2+)</name>
        <dbReference type="ChEBI" id="CHEBI:29105"/>
    </ligand>
</feature>
<comment type="cofactor">
    <cofactor evidence="5">
        <name>Zn(2+)</name>
        <dbReference type="ChEBI" id="CHEBI:29105"/>
    </cofactor>
    <text evidence="5">Binds 1 zinc ion per subunit.</text>
</comment>
<dbReference type="InterPro" id="IPR028592">
    <property type="entry name" value="QTRTD1"/>
</dbReference>
<comment type="subcellular location">
    <subcellularLocation>
        <location evidence="5">Cytoplasm</location>
    </subcellularLocation>
</comment>
<feature type="compositionally biased region" description="Basic residues" evidence="6">
    <location>
        <begin position="429"/>
        <end position="438"/>
    </location>
</feature>
<dbReference type="NCBIfam" id="TIGR00449">
    <property type="entry name" value="tgt_general"/>
    <property type="match status" value="1"/>
</dbReference>
<feature type="domain" description="tRNA-guanine(15) transglycosylase-like" evidence="7">
    <location>
        <begin position="31"/>
        <end position="400"/>
    </location>
</feature>
<name>A0A6A6I8F9_9PLEO</name>
<evidence type="ECO:0000256" key="6">
    <source>
        <dbReference type="SAM" id="MobiDB-lite"/>
    </source>
</evidence>
<dbReference type="RefSeq" id="XP_033680817.1">
    <property type="nucleotide sequence ID" value="XM_033825053.1"/>
</dbReference>
<evidence type="ECO:0000313" key="9">
    <source>
        <dbReference type="Proteomes" id="UP000800094"/>
    </source>
</evidence>
<evidence type="ECO:0000256" key="3">
    <source>
        <dbReference type="ARBA" id="ARBA00022723"/>
    </source>
</evidence>
<dbReference type="PANTHER" id="PTHR46064:SF1">
    <property type="entry name" value="QUEUINE TRNA-RIBOSYLTRANSFERASE ACCESSORY SUBUNIT 2"/>
    <property type="match status" value="1"/>
</dbReference>
<feature type="region of interest" description="Disordered" evidence="6">
    <location>
        <begin position="421"/>
        <end position="440"/>
    </location>
</feature>
<dbReference type="InterPro" id="IPR050852">
    <property type="entry name" value="Queuine_tRNA-ribosyltrfase"/>
</dbReference>
<gene>
    <name evidence="8" type="ORF">BU26DRAFT_461125</name>
</gene>
<comment type="subunit">
    <text evidence="5">Heterodimer of a catalytic subunit and an accessory subunit.</text>
</comment>
<dbReference type="GO" id="GO:0005737">
    <property type="term" value="C:cytoplasm"/>
    <property type="evidence" value="ECO:0007669"/>
    <property type="project" value="UniProtKB-SubCell"/>
</dbReference>
<dbReference type="InterPro" id="IPR002616">
    <property type="entry name" value="tRNA_ribo_trans-like"/>
</dbReference>
<feature type="binding site" evidence="5">
    <location>
        <position position="341"/>
    </location>
    <ligand>
        <name>Zn(2+)</name>
        <dbReference type="ChEBI" id="CHEBI:29105"/>
    </ligand>
</feature>
<keyword evidence="9" id="KW-1185">Reference proteome</keyword>
<dbReference type="Gene3D" id="3.20.20.105">
    <property type="entry name" value="Queuine tRNA-ribosyltransferase-like"/>
    <property type="match status" value="1"/>
</dbReference>
<feature type="binding site" evidence="5">
    <location>
        <position position="339"/>
    </location>
    <ligand>
        <name>Zn(2+)</name>
        <dbReference type="ChEBI" id="CHEBI:29105"/>
    </ligand>
</feature>
<dbReference type="HAMAP" id="MF_03043">
    <property type="entry name" value="QTRT2"/>
    <property type="match status" value="1"/>
</dbReference>
<keyword evidence="2 5" id="KW-0819">tRNA processing</keyword>
<keyword evidence="3 5" id="KW-0479">Metal-binding</keyword>
<feature type="binding site" evidence="5">
    <location>
        <position position="344"/>
    </location>
    <ligand>
        <name>Zn(2+)</name>
        <dbReference type="ChEBI" id="CHEBI:29105"/>
    </ligand>
</feature>
<dbReference type="EMBL" id="ML987199">
    <property type="protein sequence ID" value="KAF2245813.1"/>
    <property type="molecule type" value="Genomic_DNA"/>
</dbReference>
<sequence>MSSANPAANLNQLPPEMLDFTLLKTTGALAPRLARLSLAGRKPILTPAFIGNTSRGVIPHVSQDNFRKCVGLNGVYVALEDFVEKHPQKTPPIFLYDVPDPLRRFIAFPQDTLLVLGARRTPPIPCPNANTNTEISLLTSVGFKAMSSDYYAAAARKLQPDIVVGLADIPFGQEAVGTKRKDKMSDRTETWMRDITAKRSSIGKDEKRFSIFAPILPIERDLQSWYLEHLMENMLDKISGLAIYDAYLLDELPEELLRFPRLSLHVPASPQELLRQVSLGMDIFTIPFVSSATDAGIALDFTFPAPEKSDSSESSRQSLGIDMWQASHAESVTPLTEGCTCYACTTHHRAYIQHLLSAKEMLGWVLIQIHNHGILDAFFAGVRTSIESGTFDADVAAYEAFYEPTLPEKTGQGPRVRGYQFQSQEHGKAGKKNPKGFKKLNGEAEMNGEVRLKAAHGQQPNRKPAMRDVIDDEALLGLVGMERVEPEVQMESLKVEDDSS</sequence>
<evidence type="ECO:0000256" key="4">
    <source>
        <dbReference type="ARBA" id="ARBA00022833"/>
    </source>
</evidence>
<evidence type="ECO:0000256" key="2">
    <source>
        <dbReference type="ARBA" id="ARBA00022694"/>
    </source>
</evidence>
<dbReference type="GO" id="GO:0006400">
    <property type="term" value="P:tRNA modification"/>
    <property type="evidence" value="ECO:0007669"/>
    <property type="project" value="InterPro"/>
</dbReference>
<organism evidence="8 9">
    <name type="scientific">Trematosphaeria pertusa</name>
    <dbReference type="NCBI Taxonomy" id="390896"/>
    <lineage>
        <taxon>Eukaryota</taxon>
        <taxon>Fungi</taxon>
        <taxon>Dikarya</taxon>
        <taxon>Ascomycota</taxon>
        <taxon>Pezizomycotina</taxon>
        <taxon>Dothideomycetes</taxon>
        <taxon>Pleosporomycetidae</taxon>
        <taxon>Pleosporales</taxon>
        <taxon>Massarineae</taxon>
        <taxon>Trematosphaeriaceae</taxon>
        <taxon>Trematosphaeria</taxon>
    </lineage>
</organism>
<evidence type="ECO:0000256" key="1">
    <source>
        <dbReference type="ARBA" id="ARBA00022490"/>
    </source>
</evidence>
<dbReference type="OrthoDB" id="27601at2759"/>